<accession>A0A1R2AKN5</accession>
<gene>
    <name evidence="1" type="ORF">SteCoe_39381</name>
</gene>
<protein>
    <submittedName>
        <fullName evidence="1">Uncharacterized protein</fullName>
    </submittedName>
</protein>
<sequence>MEESSQEKDSENEFQESEINCIKLFKLILDTSQSFKIFKFILHEETVQKISNMLPENFRLIGVYGDTNVILEFIEKIFQKKLPEFRIKEGIYFFQDRIEKNGILAYFTKDSSIYNVRPIKTSTRITNIVRILSDLCFKIVACISNEMIENWYFEKDGKLNPYIPIIHMRGNSNPRVQENSLQGIILKSKCHSQKPCVIPKDNSEWIFQWDSEEISQDDILNYSNKVLEFYQSIIKVPSKYNVPGTLNAKFLDFQSSTKIFSIDSEKLKNCIR</sequence>
<organism evidence="1 2">
    <name type="scientific">Stentor coeruleus</name>
    <dbReference type="NCBI Taxonomy" id="5963"/>
    <lineage>
        <taxon>Eukaryota</taxon>
        <taxon>Sar</taxon>
        <taxon>Alveolata</taxon>
        <taxon>Ciliophora</taxon>
        <taxon>Postciliodesmatophora</taxon>
        <taxon>Heterotrichea</taxon>
        <taxon>Heterotrichida</taxon>
        <taxon>Stentoridae</taxon>
        <taxon>Stentor</taxon>
    </lineage>
</organism>
<dbReference type="EMBL" id="MPUH01002480">
    <property type="protein sequence ID" value="OMJ65087.1"/>
    <property type="molecule type" value="Genomic_DNA"/>
</dbReference>
<proteinExistence type="predicted"/>
<name>A0A1R2AKN5_9CILI</name>
<comment type="caution">
    <text evidence="1">The sequence shown here is derived from an EMBL/GenBank/DDBJ whole genome shotgun (WGS) entry which is preliminary data.</text>
</comment>
<evidence type="ECO:0000313" key="1">
    <source>
        <dbReference type="EMBL" id="OMJ65087.1"/>
    </source>
</evidence>
<evidence type="ECO:0000313" key="2">
    <source>
        <dbReference type="Proteomes" id="UP000187209"/>
    </source>
</evidence>
<reference evidence="1 2" key="1">
    <citation type="submission" date="2016-11" db="EMBL/GenBank/DDBJ databases">
        <title>The macronuclear genome of Stentor coeruleus: a giant cell with tiny introns.</title>
        <authorList>
            <person name="Slabodnick M."/>
            <person name="Ruby J.G."/>
            <person name="Reiff S.B."/>
            <person name="Swart E.C."/>
            <person name="Gosai S."/>
            <person name="Prabakaran S."/>
            <person name="Witkowska E."/>
            <person name="Larue G.E."/>
            <person name="Fisher S."/>
            <person name="Freeman R.M."/>
            <person name="Gunawardena J."/>
            <person name="Chu W."/>
            <person name="Stover N.A."/>
            <person name="Gregory B.D."/>
            <person name="Nowacki M."/>
            <person name="Derisi J."/>
            <person name="Roy S.W."/>
            <person name="Marshall W.F."/>
            <person name="Sood P."/>
        </authorList>
    </citation>
    <scope>NUCLEOTIDE SEQUENCE [LARGE SCALE GENOMIC DNA]</scope>
    <source>
        <strain evidence="1">WM001</strain>
    </source>
</reference>
<keyword evidence="2" id="KW-1185">Reference proteome</keyword>
<dbReference type="AlphaFoldDB" id="A0A1R2AKN5"/>
<dbReference type="Proteomes" id="UP000187209">
    <property type="component" value="Unassembled WGS sequence"/>
</dbReference>